<dbReference type="InterPro" id="IPR036188">
    <property type="entry name" value="FAD/NAD-bd_sf"/>
</dbReference>
<reference evidence="2" key="1">
    <citation type="journal article" date="2012" name="Mol. Plant Microbe Interact.">
        <title>A highly conserved effector in Fusarium oxysporum is required for full virulence on Arabidopsis.</title>
        <authorList>
            <person name="Thatcher L.F."/>
            <person name="Gardiner D.M."/>
            <person name="Kazan K."/>
            <person name="Manners J."/>
        </authorList>
    </citation>
    <scope>NUCLEOTIDE SEQUENCE [LARGE SCALE GENOMIC DNA]</scope>
    <source>
        <strain evidence="2">Fo5176</strain>
    </source>
</reference>
<protein>
    <recommendedName>
        <fullName evidence="3">Glucose-methanol-choline oxidoreductase N-terminal domain-containing protein</fullName>
    </recommendedName>
</protein>
<dbReference type="EnsemblFungi" id="FOXG_14387T0">
    <property type="protein sequence ID" value="FOXG_14387P0"/>
    <property type="gene ID" value="FOXG_14387"/>
</dbReference>
<evidence type="ECO:0000313" key="2">
    <source>
        <dbReference type="Proteomes" id="UP000002489"/>
    </source>
</evidence>
<dbReference type="EnsemblFungi" id="FOXG_15095T0">
    <property type="protein sequence ID" value="FOXG_15095P0"/>
    <property type="gene ID" value="FOXG_15095"/>
</dbReference>
<evidence type="ECO:0008006" key="3">
    <source>
        <dbReference type="Google" id="ProtNLM"/>
    </source>
</evidence>
<sequence>MNKFSAVPLMIKAARVASKESYLDDVSKRFMIVPQCHVTRLSVANDSDGKRVTGILTERGPISIAPDFKVIIALGTIESTRLALFSFGEQGPIGSNLMAHQRSNIDFRIPRIALDRLSPTVQALQTSGTVGER</sequence>
<reference evidence="1" key="2">
    <citation type="submission" date="2025-05" db="UniProtKB">
        <authorList>
            <consortium name="EnsemblFungi"/>
        </authorList>
    </citation>
    <scope>IDENTIFICATION</scope>
    <source>
        <strain evidence="1">4287 / CBS 123668 / FGSC 9935 / NRRL 34936</strain>
    </source>
</reference>
<dbReference type="AlphaFoldDB" id="A0A0D2YDK3"/>
<dbReference type="SUPFAM" id="SSF51905">
    <property type="entry name" value="FAD/NAD(P)-binding domain"/>
    <property type="match status" value="1"/>
</dbReference>
<evidence type="ECO:0000313" key="1">
    <source>
        <dbReference type="EnsemblFungi" id="FOXG_14387P0"/>
    </source>
</evidence>
<accession>A0A0D2YDK3</accession>
<organism evidence="1 2">
    <name type="scientific">Fusarium oxysporum (strain Fo5176)</name>
    <name type="common">Fusarium vascular wilt</name>
    <dbReference type="NCBI Taxonomy" id="660025"/>
    <lineage>
        <taxon>Eukaryota</taxon>
        <taxon>Fungi</taxon>
        <taxon>Dikarya</taxon>
        <taxon>Ascomycota</taxon>
        <taxon>Pezizomycotina</taxon>
        <taxon>Sordariomycetes</taxon>
        <taxon>Hypocreomycetidae</taxon>
        <taxon>Hypocreales</taxon>
        <taxon>Nectriaceae</taxon>
        <taxon>Fusarium</taxon>
        <taxon>Fusarium oxysporum species complex</taxon>
    </lineage>
</organism>
<proteinExistence type="predicted"/>
<dbReference type="Proteomes" id="UP000002489">
    <property type="component" value="Unassembled WGS sequence"/>
</dbReference>
<name>A0A0D2YDK3_FUSOF</name>